<protein>
    <submittedName>
        <fullName evidence="2">Cupin 2, conserved barrel domain protein</fullName>
    </submittedName>
</protein>
<dbReference type="EMBL" id="CP000473">
    <property type="protein sequence ID" value="ABJ86943.1"/>
    <property type="molecule type" value="Genomic_DNA"/>
</dbReference>
<dbReference type="InParanoid" id="Q01TS7"/>
<evidence type="ECO:0000313" key="2">
    <source>
        <dbReference type="EMBL" id="ABJ86943.1"/>
    </source>
</evidence>
<dbReference type="InterPro" id="IPR011051">
    <property type="entry name" value="RmlC_Cupin_sf"/>
</dbReference>
<dbReference type="SUPFAM" id="SSF51182">
    <property type="entry name" value="RmlC-like cupins"/>
    <property type="match status" value="1"/>
</dbReference>
<dbReference type="InterPro" id="IPR014710">
    <property type="entry name" value="RmlC-like_jellyroll"/>
</dbReference>
<feature type="domain" description="Cupin type-2" evidence="1">
    <location>
        <begin position="35"/>
        <end position="98"/>
    </location>
</feature>
<dbReference type="OrthoDB" id="1423961at2"/>
<accession>Q01TS7</accession>
<dbReference type="Pfam" id="PF07883">
    <property type="entry name" value="Cupin_2"/>
    <property type="match status" value="1"/>
</dbReference>
<dbReference type="InterPro" id="IPR013096">
    <property type="entry name" value="Cupin_2"/>
</dbReference>
<name>Q01TS7_SOLUE</name>
<gene>
    <name evidence="2" type="ordered locus">Acid_6002</name>
</gene>
<dbReference type="KEGG" id="sus:Acid_6002"/>
<dbReference type="Gene3D" id="2.60.120.10">
    <property type="entry name" value="Jelly Rolls"/>
    <property type="match status" value="1"/>
</dbReference>
<organism evidence="2">
    <name type="scientific">Solibacter usitatus (strain Ellin6076)</name>
    <dbReference type="NCBI Taxonomy" id="234267"/>
    <lineage>
        <taxon>Bacteria</taxon>
        <taxon>Pseudomonadati</taxon>
        <taxon>Acidobacteriota</taxon>
        <taxon>Terriglobia</taxon>
        <taxon>Bryobacterales</taxon>
        <taxon>Solibacteraceae</taxon>
        <taxon>Candidatus Solibacter</taxon>
    </lineage>
</organism>
<dbReference type="eggNOG" id="COG1917">
    <property type="taxonomic scope" value="Bacteria"/>
</dbReference>
<dbReference type="AlphaFoldDB" id="Q01TS7"/>
<dbReference type="HOGENOM" id="CLU_108780_1_0_0"/>
<sequence>MDDFLRLENRHTGEILRMCRVHDSQGRIVLTLEGTLPPGANGPPLHVHTQEREEGIVKAGTLGALLGTERIAVPSGGTVTLPAGIAHRWWNAGDDLLEFNGQVVPVVDLDRYLQAVFAVLNASSNGRPSIFHFAHVLWRHRDTQLMAFPAPAIQRIVLPVVLFIGRILGKYRGSNWPGSPASCPGAPLVDANA</sequence>
<evidence type="ECO:0000259" key="1">
    <source>
        <dbReference type="Pfam" id="PF07883"/>
    </source>
</evidence>
<reference evidence="2" key="1">
    <citation type="submission" date="2006-10" db="EMBL/GenBank/DDBJ databases">
        <title>Complete sequence of Solibacter usitatus Ellin6076.</title>
        <authorList>
            <consortium name="US DOE Joint Genome Institute"/>
            <person name="Copeland A."/>
            <person name="Lucas S."/>
            <person name="Lapidus A."/>
            <person name="Barry K."/>
            <person name="Detter J.C."/>
            <person name="Glavina del Rio T."/>
            <person name="Hammon N."/>
            <person name="Israni S."/>
            <person name="Dalin E."/>
            <person name="Tice H."/>
            <person name="Pitluck S."/>
            <person name="Thompson L.S."/>
            <person name="Brettin T."/>
            <person name="Bruce D."/>
            <person name="Han C."/>
            <person name="Tapia R."/>
            <person name="Gilna P."/>
            <person name="Schmutz J."/>
            <person name="Larimer F."/>
            <person name="Land M."/>
            <person name="Hauser L."/>
            <person name="Kyrpides N."/>
            <person name="Mikhailova N."/>
            <person name="Janssen P.H."/>
            <person name="Kuske C.R."/>
            <person name="Richardson P."/>
        </authorList>
    </citation>
    <scope>NUCLEOTIDE SEQUENCE</scope>
    <source>
        <strain evidence="2">Ellin6076</strain>
    </source>
</reference>
<proteinExistence type="predicted"/>